<gene>
    <name evidence="3" type="ORF">ACERLL_15565</name>
</gene>
<evidence type="ECO:0000256" key="2">
    <source>
        <dbReference type="SAM" id="Coils"/>
    </source>
</evidence>
<protein>
    <submittedName>
        <fullName evidence="3">TolC family protein</fullName>
    </submittedName>
</protein>
<dbReference type="InterPro" id="IPR003423">
    <property type="entry name" value="OMP_efflux"/>
</dbReference>
<name>A0ABV4TY44_9GAMM</name>
<comment type="similarity">
    <text evidence="1">Belongs to the outer membrane factor (OMF) (TC 1.B.17) family.</text>
</comment>
<dbReference type="Pfam" id="PF02321">
    <property type="entry name" value="OEP"/>
    <property type="match status" value="1"/>
</dbReference>
<organism evidence="3 4">
    <name type="scientific">Thiohalorhabdus methylotrophus</name>
    <dbReference type="NCBI Taxonomy" id="3242694"/>
    <lineage>
        <taxon>Bacteria</taxon>
        <taxon>Pseudomonadati</taxon>
        <taxon>Pseudomonadota</taxon>
        <taxon>Gammaproteobacteria</taxon>
        <taxon>Thiohalorhabdales</taxon>
        <taxon>Thiohalorhabdaceae</taxon>
        <taxon>Thiohalorhabdus</taxon>
    </lineage>
</organism>
<keyword evidence="2" id="KW-0175">Coiled coil</keyword>
<dbReference type="Gene3D" id="1.20.1600.10">
    <property type="entry name" value="Outer membrane efflux proteins (OEP)"/>
    <property type="match status" value="1"/>
</dbReference>
<keyword evidence="4" id="KW-1185">Reference proteome</keyword>
<dbReference type="Proteomes" id="UP001575181">
    <property type="component" value="Unassembled WGS sequence"/>
</dbReference>
<evidence type="ECO:0000313" key="4">
    <source>
        <dbReference type="Proteomes" id="UP001575181"/>
    </source>
</evidence>
<evidence type="ECO:0000313" key="3">
    <source>
        <dbReference type="EMBL" id="MFA9462235.1"/>
    </source>
</evidence>
<dbReference type="PANTHER" id="PTHR30203:SF24">
    <property type="entry name" value="BLR4935 PROTEIN"/>
    <property type="match status" value="1"/>
</dbReference>
<dbReference type="InterPro" id="IPR010131">
    <property type="entry name" value="MdtP/NodT-like"/>
</dbReference>
<dbReference type="PANTHER" id="PTHR30203">
    <property type="entry name" value="OUTER MEMBRANE CATION EFFLUX PROTEIN"/>
    <property type="match status" value="1"/>
</dbReference>
<feature type="coiled-coil region" evidence="2">
    <location>
        <begin position="164"/>
        <end position="198"/>
    </location>
</feature>
<accession>A0ABV4TY44</accession>
<dbReference type="EMBL" id="JBGUAW010000011">
    <property type="protein sequence ID" value="MFA9462235.1"/>
    <property type="molecule type" value="Genomic_DNA"/>
</dbReference>
<comment type="caution">
    <text evidence="3">The sequence shown here is derived from an EMBL/GenBank/DDBJ whole genome shotgun (WGS) entry which is preliminary data.</text>
</comment>
<evidence type="ECO:0000256" key="1">
    <source>
        <dbReference type="ARBA" id="ARBA00007613"/>
    </source>
</evidence>
<reference evidence="3 4" key="1">
    <citation type="submission" date="2024-08" db="EMBL/GenBank/DDBJ databases">
        <title>Whole-genome sequencing of halo(alkali)philic microorganisms from hypersaline lakes.</title>
        <authorList>
            <person name="Sorokin D.Y."/>
            <person name="Merkel A.Y."/>
            <person name="Messina E."/>
            <person name="Yakimov M."/>
        </authorList>
    </citation>
    <scope>NUCLEOTIDE SEQUENCE [LARGE SCALE GENOMIC DNA]</scope>
    <source>
        <strain evidence="3 4">Cl-TMA</strain>
    </source>
</reference>
<proteinExistence type="inferred from homology"/>
<feature type="coiled-coil region" evidence="2">
    <location>
        <begin position="355"/>
        <end position="382"/>
    </location>
</feature>
<sequence>MVVLLLVLVPGCGFRDYEPKPLSTDAFPAQFRTRDLDSQELRRYLERVGYAEPGQPIREWGLTGLTLAGFYYSPELAVAEADWHLRRAGEITAGQRPNPSLSFPAEYHTDPSGDEGSPWVFGSVVDVLFEAPGKRDARRDRADALSLAGRIELEHAAWRLHSRVRQALIELRAARRRRDLLREEAELNEKTLRLLEERARAGQVSTFRVTTLRMDRARTRMELARQRGRIAEARHALAEAVAVPEEKLREVSLAFPEVQPGPGGQLDMERLRGLALRRRYDIRRAVAEYAAREAALRREIRAQYPDLSLSPGLLFDQSELVWMLGASWTVPLFNRNEGPIAEALARRRLARKRFLKLQTRVLQKLAERRDRYRARNSALSEARSLLRDARERQTSRRKQYKAGYLDRLALLRGRRELVRARRTVAEAETARRLALAGVRDALQRPLSGRLALDRALQPLIEETGADP</sequence>
<dbReference type="RefSeq" id="WP_373657018.1">
    <property type="nucleotide sequence ID" value="NZ_JBGUAW010000011.1"/>
</dbReference>
<dbReference type="SUPFAM" id="SSF56954">
    <property type="entry name" value="Outer membrane efflux proteins (OEP)"/>
    <property type="match status" value="1"/>
</dbReference>